<gene>
    <name evidence="6" type="ORF">SDC9_18550</name>
</gene>
<name>A0A644U0U1_9ZZZZ</name>
<dbReference type="InterPro" id="IPR046357">
    <property type="entry name" value="PPIase_dom_sf"/>
</dbReference>
<dbReference type="SUPFAM" id="SSF54534">
    <property type="entry name" value="FKBP-like"/>
    <property type="match status" value="2"/>
</dbReference>
<dbReference type="PROSITE" id="PS50059">
    <property type="entry name" value="FKBP_PPIASE"/>
    <property type="match status" value="1"/>
</dbReference>
<dbReference type="PROSITE" id="PS51257">
    <property type="entry name" value="PROKAR_LIPOPROTEIN"/>
    <property type="match status" value="1"/>
</dbReference>
<organism evidence="6">
    <name type="scientific">bioreactor metagenome</name>
    <dbReference type="NCBI Taxonomy" id="1076179"/>
    <lineage>
        <taxon>unclassified sequences</taxon>
        <taxon>metagenomes</taxon>
        <taxon>ecological metagenomes</taxon>
    </lineage>
</organism>
<proteinExistence type="predicted"/>
<keyword evidence="4" id="KW-0413">Isomerase</keyword>
<evidence type="ECO:0000259" key="5">
    <source>
        <dbReference type="PROSITE" id="PS50059"/>
    </source>
</evidence>
<evidence type="ECO:0000256" key="2">
    <source>
        <dbReference type="ARBA" id="ARBA00013194"/>
    </source>
</evidence>
<evidence type="ECO:0000256" key="3">
    <source>
        <dbReference type="ARBA" id="ARBA00023110"/>
    </source>
</evidence>
<dbReference type="GO" id="GO:0003755">
    <property type="term" value="F:peptidyl-prolyl cis-trans isomerase activity"/>
    <property type="evidence" value="ECO:0007669"/>
    <property type="project" value="UniProtKB-KW"/>
</dbReference>
<sequence length="297" mass="33419">MRSKLSLIILLLVISSAFLSCKRDKSSEFVTTELGFSFKHCIDNKDNYKAKQGDILYGEMEIRVNDSVKLYSNYGKPERLFSIIGSDKGTIDEFLLNLHVGDSAIIIIPADSASKYASNLVLRHTDKVYFYLKIQQIISKKEISQEDQLMIEQQQKEFDTIEQYIQKKSLKAEKQESGLYFINQLEGVGEVPKYGDEVFVNYSVSTLDGKIVDSNIKTVAQTSGIYSKDRTYEPFSFVLGDEGLIAGWTQGITLMKKGGKAKLIIPSKLGYGQNSYGPIKPNSVLIFDITLINIVRN</sequence>
<dbReference type="PANTHER" id="PTHR43811:SF19">
    <property type="entry name" value="39 KDA FK506-BINDING NUCLEAR PROTEIN"/>
    <property type="match status" value="1"/>
</dbReference>
<dbReference type="PANTHER" id="PTHR43811">
    <property type="entry name" value="FKBP-TYPE PEPTIDYL-PROLYL CIS-TRANS ISOMERASE FKPA"/>
    <property type="match status" value="1"/>
</dbReference>
<keyword evidence="3" id="KW-0697">Rotamase</keyword>
<dbReference type="EC" id="5.2.1.8" evidence="2"/>
<dbReference type="Pfam" id="PF00254">
    <property type="entry name" value="FKBP_C"/>
    <property type="match status" value="1"/>
</dbReference>
<evidence type="ECO:0000256" key="4">
    <source>
        <dbReference type="ARBA" id="ARBA00023235"/>
    </source>
</evidence>
<reference evidence="6" key="1">
    <citation type="submission" date="2019-08" db="EMBL/GenBank/DDBJ databases">
        <authorList>
            <person name="Kucharzyk K."/>
            <person name="Murdoch R.W."/>
            <person name="Higgins S."/>
            <person name="Loffler F."/>
        </authorList>
    </citation>
    <scope>NUCLEOTIDE SEQUENCE</scope>
</reference>
<evidence type="ECO:0000313" key="6">
    <source>
        <dbReference type="EMBL" id="MPL72760.1"/>
    </source>
</evidence>
<dbReference type="AlphaFoldDB" id="A0A644U0U1"/>
<evidence type="ECO:0000256" key="1">
    <source>
        <dbReference type="ARBA" id="ARBA00000971"/>
    </source>
</evidence>
<comment type="catalytic activity">
    <reaction evidence="1">
        <text>[protein]-peptidylproline (omega=180) = [protein]-peptidylproline (omega=0)</text>
        <dbReference type="Rhea" id="RHEA:16237"/>
        <dbReference type="Rhea" id="RHEA-COMP:10747"/>
        <dbReference type="Rhea" id="RHEA-COMP:10748"/>
        <dbReference type="ChEBI" id="CHEBI:83833"/>
        <dbReference type="ChEBI" id="CHEBI:83834"/>
        <dbReference type="EC" id="5.2.1.8"/>
    </reaction>
</comment>
<feature type="domain" description="PPIase FKBP-type" evidence="5">
    <location>
        <begin position="195"/>
        <end position="295"/>
    </location>
</feature>
<comment type="caution">
    <text evidence="6">The sequence shown here is derived from an EMBL/GenBank/DDBJ whole genome shotgun (WGS) entry which is preliminary data.</text>
</comment>
<protein>
    <recommendedName>
        <fullName evidence="2">peptidylprolyl isomerase</fullName>
        <ecNumber evidence="2">5.2.1.8</ecNumber>
    </recommendedName>
</protein>
<dbReference type="EMBL" id="VSSQ01000068">
    <property type="protein sequence ID" value="MPL72760.1"/>
    <property type="molecule type" value="Genomic_DNA"/>
</dbReference>
<dbReference type="InterPro" id="IPR001179">
    <property type="entry name" value="PPIase_FKBP_dom"/>
</dbReference>
<accession>A0A644U0U1</accession>
<dbReference type="Gene3D" id="3.10.50.40">
    <property type="match status" value="1"/>
</dbReference>